<evidence type="ECO:0000256" key="1">
    <source>
        <dbReference type="SAM" id="MobiDB-lite"/>
    </source>
</evidence>
<dbReference type="Pfam" id="PF10545">
    <property type="entry name" value="MADF_DNA_bdg"/>
    <property type="match status" value="1"/>
</dbReference>
<feature type="compositionally biased region" description="Polar residues" evidence="1">
    <location>
        <begin position="182"/>
        <end position="199"/>
    </location>
</feature>
<feature type="region of interest" description="Disordered" evidence="1">
    <location>
        <begin position="169"/>
        <end position="202"/>
    </location>
</feature>
<gene>
    <name evidence="3" type="ORF">LARSCL_LOCUS6620</name>
</gene>
<dbReference type="GO" id="GO:0005667">
    <property type="term" value="C:transcription regulator complex"/>
    <property type="evidence" value="ECO:0007669"/>
    <property type="project" value="TreeGrafter"/>
</dbReference>
<dbReference type="PANTHER" id="PTHR12243">
    <property type="entry name" value="MADF DOMAIN TRANSCRIPTION FACTOR"/>
    <property type="match status" value="1"/>
</dbReference>
<dbReference type="Proteomes" id="UP001497382">
    <property type="component" value="Unassembled WGS sequence"/>
</dbReference>
<evidence type="ECO:0000259" key="2">
    <source>
        <dbReference type="PROSITE" id="PS51029"/>
    </source>
</evidence>
<dbReference type="PANTHER" id="PTHR12243:SF67">
    <property type="entry name" value="COREPRESSOR OF PANGOLIN, ISOFORM A-RELATED"/>
    <property type="match status" value="1"/>
</dbReference>
<proteinExistence type="predicted"/>
<reference evidence="3 4" key="1">
    <citation type="submission" date="2024-04" db="EMBL/GenBank/DDBJ databases">
        <authorList>
            <person name="Rising A."/>
            <person name="Reimegard J."/>
            <person name="Sonavane S."/>
            <person name="Akerstrom W."/>
            <person name="Nylinder S."/>
            <person name="Hedman E."/>
            <person name="Kallberg Y."/>
        </authorList>
    </citation>
    <scope>NUCLEOTIDE SEQUENCE [LARGE SCALE GENOMIC DNA]</scope>
</reference>
<evidence type="ECO:0000313" key="4">
    <source>
        <dbReference type="Proteomes" id="UP001497382"/>
    </source>
</evidence>
<dbReference type="InterPro" id="IPR006578">
    <property type="entry name" value="MADF-dom"/>
</dbReference>
<sequence length="327" mass="37973">MVDLDIDTEVLIALVKIRPVLWDKTNEIYKDREATRKAWEEVCISLNKHFQTLEERDKNLFLKEVVLKRWTNVRDSFARFCRKEKEEKKSDGRESTKRKRIKKYIYHNQMRFLRKLYDDENAEENYEIERNEDALRNGTERLITTVYPNTRIQDTEAFINTVYSDSRSRDTERVSNAEGEDNLTSAETASTASQHSGPSFNKRKWLDESELQNSKVHESEKSDRHLSFFKGIIPSLGEFNEREILKFQMGVLQLIGNIKDLRNRASHAQPPAQFFSFPSQPGLSAYLPPVAASYPSGQPIFPTFWSAACPKCSTESTTRESSSHPMD</sequence>
<dbReference type="SMART" id="SM00595">
    <property type="entry name" value="MADF"/>
    <property type="match status" value="1"/>
</dbReference>
<evidence type="ECO:0000313" key="3">
    <source>
        <dbReference type="EMBL" id="CAL1272861.1"/>
    </source>
</evidence>
<accession>A0AAV1ZM76</accession>
<dbReference type="InterPro" id="IPR039353">
    <property type="entry name" value="TF_Adf1"/>
</dbReference>
<protein>
    <recommendedName>
        <fullName evidence="2">MADF domain-containing protein</fullName>
    </recommendedName>
</protein>
<dbReference type="AlphaFoldDB" id="A0AAV1ZM76"/>
<dbReference type="PROSITE" id="PS51029">
    <property type="entry name" value="MADF"/>
    <property type="match status" value="1"/>
</dbReference>
<dbReference type="EMBL" id="CAXIEN010000064">
    <property type="protein sequence ID" value="CAL1272861.1"/>
    <property type="molecule type" value="Genomic_DNA"/>
</dbReference>
<keyword evidence="4" id="KW-1185">Reference proteome</keyword>
<dbReference type="GO" id="GO:0006357">
    <property type="term" value="P:regulation of transcription by RNA polymerase II"/>
    <property type="evidence" value="ECO:0007669"/>
    <property type="project" value="TreeGrafter"/>
</dbReference>
<comment type="caution">
    <text evidence="3">The sequence shown here is derived from an EMBL/GenBank/DDBJ whole genome shotgun (WGS) entry which is preliminary data.</text>
</comment>
<dbReference type="GO" id="GO:0005634">
    <property type="term" value="C:nucleus"/>
    <property type="evidence" value="ECO:0007669"/>
    <property type="project" value="TreeGrafter"/>
</dbReference>
<organism evidence="3 4">
    <name type="scientific">Larinioides sclopetarius</name>
    <dbReference type="NCBI Taxonomy" id="280406"/>
    <lineage>
        <taxon>Eukaryota</taxon>
        <taxon>Metazoa</taxon>
        <taxon>Ecdysozoa</taxon>
        <taxon>Arthropoda</taxon>
        <taxon>Chelicerata</taxon>
        <taxon>Arachnida</taxon>
        <taxon>Araneae</taxon>
        <taxon>Araneomorphae</taxon>
        <taxon>Entelegynae</taxon>
        <taxon>Araneoidea</taxon>
        <taxon>Araneidae</taxon>
        <taxon>Larinioides</taxon>
    </lineage>
</organism>
<name>A0AAV1ZM76_9ARAC</name>
<feature type="domain" description="MADF" evidence="2">
    <location>
        <begin position="10"/>
        <end position="118"/>
    </location>
</feature>